<evidence type="ECO:0000256" key="3">
    <source>
        <dbReference type="PROSITE-ProRule" id="PRU00023"/>
    </source>
</evidence>
<dbReference type="PROSITE" id="PS50297">
    <property type="entry name" value="ANK_REP_REGION"/>
    <property type="match status" value="1"/>
</dbReference>
<organism evidence="4 5">
    <name type="scientific">Protochlamydia amoebophila (strain UWE25)</name>
    <dbReference type="NCBI Taxonomy" id="264201"/>
    <lineage>
        <taxon>Bacteria</taxon>
        <taxon>Pseudomonadati</taxon>
        <taxon>Chlamydiota</taxon>
        <taxon>Chlamydiia</taxon>
        <taxon>Parachlamydiales</taxon>
        <taxon>Parachlamydiaceae</taxon>
        <taxon>Candidatus Protochlamydia</taxon>
    </lineage>
</organism>
<dbReference type="Pfam" id="PF12796">
    <property type="entry name" value="Ank_2"/>
    <property type="match status" value="1"/>
</dbReference>
<dbReference type="PANTHER" id="PTHR24198:SF165">
    <property type="entry name" value="ANKYRIN REPEAT-CONTAINING PROTEIN-RELATED"/>
    <property type="match status" value="1"/>
</dbReference>
<reference evidence="4 5" key="1">
    <citation type="journal article" date="2004" name="Science">
        <title>Illuminating the evolutionary history of chlamydiae.</title>
        <authorList>
            <person name="Horn M."/>
            <person name="Collingro A."/>
            <person name="Schmitz-Esser S."/>
            <person name="Beier C.L."/>
            <person name="Purkhold U."/>
            <person name="Fartmann B."/>
            <person name="Brandt P."/>
            <person name="Nyakatura G.J."/>
            <person name="Droege M."/>
            <person name="Frishman D."/>
            <person name="Rattei T."/>
            <person name="Mewes H."/>
            <person name="Wagner M."/>
        </authorList>
    </citation>
    <scope>NUCLEOTIDE SEQUENCE [LARGE SCALE GENOMIC DNA]</scope>
    <source>
        <strain evidence="4 5">UWE25</strain>
    </source>
</reference>
<dbReference type="InterPro" id="IPR036770">
    <property type="entry name" value="Ankyrin_rpt-contain_sf"/>
</dbReference>
<keyword evidence="2 3" id="KW-0040">ANK repeat</keyword>
<keyword evidence="1" id="KW-0677">Repeat</keyword>
<dbReference type="KEGG" id="pcu:PC_RS09685"/>
<feature type="repeat" description="ANK" evidence="3">
    <location>
        <begin position="41"/>
        <end position="62"/>
    </location>
</feature>
<evidence type="ECO:0000313" key="5">
    <source>
        <dbReference type="Proteomes" id="UP000000529"/>
    </source>
</evidence>
<dbReference type="PANTHER" id="PTHR24198">
    <property type="entry name" value="ANKYRIN REPEAT AND PROTEIN KINASE DOMAIN-CONTAINING PROTEIN"/>
    <property type="match status" value="1"/>
</dbReference>
<dbReference type="Proteomes" id="UP000000529">
    <property type="component" value="Chromosome"/>
</dbReference>
<gene>
    <name evidence="4" type="ORF">PC_RS09685</name>
</gene>
<dbReference type="InterPro" id="IPR002110">
    <property type="entry name" value="Ankyrin_rpt"/>
</dbReference>
<sequence length="62" mass="6988">MNAKHEDEITSLHVATKNLHLEIMELLLSQKKIDLHAQNNQGHTPLHIAVESGYYESAKLLA</sequence>
<dbReference type="Gene3D" id="1.25.40.20">
    <property type="entry name" value="Ankyrin repeat-containing domain"/>
    <property type="match status" value="1"/>
</dbReference>
<protein>
    <submittedName>
        <fullName evidence="4">Uncharacterized protein</fullName>
    </submittedName>
</protein>
<dbReference type="EMBL" id="BX908798">
    <property type="protein sequence ID" value="SPJ31996.1"/>
    <property type="molecule type" value="Genomic_DNA"/>
</dbReference>
<evidence type="ECO:0000256" key="2">
    <source>
        <dbReference type="ARBA" id="ARBA00023043"/>
    </source>
</evidence>
<keyword evidence="5" id="KW-1185">Reference proteome</keyword>
<dbReference type="AlphaFoldDB" id="A0A2P9HAI0"/>
<dbReference type="OrthoDB" id="671583at2"/>
<proteinExistence type="predicted"/>
<evidence type="ECO:0000313" key="4">
    <source>
        <dbReference type="EMBL" id="SPJ31996.1"/>
    </source>
</evidence>
<dbReference type="SUPFAM" id="SSF48403">
    <property type="entry name" value="Ankyrin repeat"/>
    <property type="match status" value="1"/>
</dbReference>
<dbReference type="PROSITE" id="PS50088">
    <property type="entry name" value="ANK_REPEAT"/>
    <property type="match status" value="1"/>
</dbReference>
<evidence type="ECO:0000256" key="1">
    <source>
        <dbReference type="ARBA" id="ARBA00022737"/>
    </source>
</evidence>
<accession>A0A2P9HAI0</accession>
<name>A0A2P9HAI0_PARUW</name>
<dbReference type="RefSeq" id="WP_044045294.1">
    <property type="nucleotide sequence ID" value="NC_005861.2"/>
</dbReference>